<organism evidence="2 3">
    <name type="scientific">Rhizopus oryzae</name>
    <name type="common">Mucormycosis agent</name>
    <name type="synonym">Rhizopus arrhizus var. delemar</name>
    <dbReference type="NCBI Taxonomy" id="64495"/>
    <lineage>
        <taxon>Eukaryota</taxon>
        <taxon>Fungi</taxon>
        <taxon>Fungi incertae sedis</taxon>
        <taxon>Mucoromycota</taxon>
        <taxon>Mucoromycotina</taxon>
        <taxon>Mucoromycetes</taxon>
        <taxon>Mucorales</taxon>
        <taxon>Mucorineae</taxon>
        <taxon>Rhizopodaceae</taxon>
        <taxon>Rhizopus</taxon>
    </lineage>
</organism>
<feature type="compositionally biased region" description="Polar residues" evidence="1">
    <location>
        <begin position="59"/>
        <end position="70"/>
    </location>
</feature>
<evidence type="ECO:0000313" key="3">
    <source>
        <dbReference type="Proteomes" id="UP000716291"/>
    </source>
</evidence>
<dbReference type="Proteomes" id="UP000716291">
    <property type="component" value="Unassembled WGS sequence"/>
</dbReference>
<sequence>MEVYAANAIDKGKRTRRNDHATPMDTYVAEPGPSNSQQQVQVPGAPNVEQDLRLDDKNSYSPTVNCLTKP</sequence>
<protein>
    <submittedName>
        <fullName evidence="2">Uncharacterized protein</fullName>
    </submittedName>
</protein>
<evidence type="ECO:0000256" key="1">
    <source>
        <dbReference type="SAM" id="MobiDB-lite"/>
    </source>
</evidence>
<comment type="caution">
    <text evidence="2">The sequence shown here is derived from an EMBL/GenBank/DDBJ whole genome shotgun (WGS) entry which is preliminary data.</text>
</comment>
<name>A0A9P7BK73_RHIOR</name>
<dbReference type="EMBL" id="JAANQT010007039">
    <property type="protein sequence ID" value="KAG1289682.1"/>
    <property type="molecule type" value="Genomic_DNA"/>
</dbReference>
<proteinExistence type="predicted"/>
<gene>
    <name evidence="2" type="ORF">G6F64_014028</name>
</gene>
<accession>A0A9P7BK73</accession>
<evidence type="ECO:0000313" key="2">
    <source>
        <dbReference type="EMBL" id="KAG1289682.1"/>
    </source>
</evidence>
<dbReference type="AlphaFoldDB" id="A0A9P7BK73"/>
<reference evidence="2" key="1">
    <citation type="journal article" date="2020" name="Microb. Genom.">
        <title>Genetic diversity of clinical and environmental Mucorales isolates obtained from an investigation of mucormycosis cases among solid organ transplant recipients.</title>
        <authorList>
            <person name="Nguyen M.H."/>
            <person name="Kaul D."/>
            <person name="Muto C."/>
            <person name="Cheng S.J."/>
            <person name="Richter R.A."/>
            <person name="Bruno V.M."/>
            <person name="Liu G."/>
            <person name="Beyhan S."/>
            <person name="Sundermann A.J."/>
            <person name="Mounaud S."/>
            <person name="Pasculle A.W."/>
            <person name="Nierman W.C."/>
            <person name="Driscoll E."/>
            <person name="Cumbie R."/>
            <person name="Clancy C.J."/>
            <person name="Dupont C.L."/>
        </authorList>
    </citation>
    <scope>NUCLEOTIDE SEQUENCE</scope>
    <source>
        <strain evidence="2">GL11</strain>
    </source>
</reference>
<dbReference type="OrthoDB" id="10269413at2759"/>
<feature type="region of interest" description="Disordered" evidence="1">
    <location>
        <begin position="1"/>
        <end position="70"/>
    </location>
</feature>
<keyword evidence="3" id="KW-1185">Reference proteome</keyword>